<evidence type="ECO:0000313" key="3">
    <source>
        <dbReference type="Proteomes" id="UP000310421"/>
    </source>
</evidence>
<name>A0A4S8ZGK8_AURPU</name>
<dbReference type="EMBL" id="QZAN01000016">
    <property type="protein sequence ID" value="THW64986.1"/>
    <property type="molecule type" value="Genomic_DNA"/>
</dbReference>
<evidence type="ECO:0000256" key="1">
    <source>
        <dbReference type="SAM" id="MobiDB-lite"/>
    </source>
</evidence>
<organism evidence="2 3">
    <name type="scientific">Aureobasidium pullulans</name>
    <name type="common">Black yeast</name>
    <name type="synonym">Pullularia pullulans</name>
    <dbReference type="NCBI Taxonomy" id="5580"/>
    <lineage>
        <taxon>Eukaryota</taxon>
        <taxon>Fungi</taxon>
        <taxon>Dikarya</taxon>
        <taxon>Ascomycota</taxon>
        <taxon>Pezizomycotina</taxon>
        <taxon>Dothideomycetes</taxon>
        <taxon>Dothideomycetidae</taxon>
        <taxon>Dothideales</taxon>
        <taxon>Saccotheciaceae</taxon>
        <taxon>Aureobasidium</taxon>
    </lineage>
</organism>
<feature type="region of interest" description="Disordered" evidence="1">
    <location>
        <begin position="271"/>
        <end position="309"/>
    </location>
</feature>
<dbReference type="AlphaFoldDB" id="A0A4S8ZGK8"/>
<proteinExistence type="predicted"/>
<sequence>MYSRDETVAAISVFYQQIIKHPYLDDSALIVPPASGWDSLAIDGLKSEGKTDTVIDLLRHLPYLRGEKPHEDILVYYETLAICYAGAEEGSCTWMDQNHPLPGHCVFLTCNLDREGYSLIMDTERGTITAYSIMEYSVRESFEALESMPLDEKWRCHLTLPVTDFFGMWTRHYEKLVNMLTSNSLGGPTNGRFWTRTNNYLEDEKFANQSLSAWHPDVSDLEPYMAATKLFTAFKTIYNTYLEYGWPANFDKDGCREMILRLSRKEDRRMHRWLDGGDPTPRDEDEEPPSKVRKATGGLPPRKPKKGVT</sequence>
<gene>
    <name evidence="2" type="ORF">D6D20_02434</name>
</gene>
<evidence type="ECO:0000313" key="2">
    <source>
        <dbReference type="EMBL" id="THW64986.1"/>
    </source>
</evidence>
<protein>
    <submittedName>
        <fullName evidence="2">Uncharacterized protein</fullName>
    </submittedName>
</protein>
<dbReference type="Proteomes" id="UP000310421">
    <property type="component" value="Unassembled WGS sequence"/>
</dbReference>
<comment type="caution">
    <text evidence="2">The sequence shown here is derived from an EMBL/GenBank/DDBJ whole genome shotgun (WGS) entry which is preliminary data.</text>
</comment>
<accession>A0A4S8ZGK8</accession>
<reference evidence="2 3" key="1">
    <citation type="submission" date="2018-10" db="EMBL/GenBank/DDBJ databases">
        <title>Fifty Aureobasidium pullulans genomes reveal a recombining polyextremotolerant generalist.</title>
        <authorList>
            <person name="Gostincar C."/>
            <person name="Turk M."/>
            <person name="Zajc J."/>
            <person name="Gunde-Cimerman N."/>
        </authorList>
    </citation>
    <scope>NUCLEOTIDE SEQUENCE [LARGE SCALE GENOMIC DNA]</scope>
    <source>
        <strain evidence="2 3">EXF-10751</strain>
    </source>
</reference>